<feature type="domain" description="CBS" evidence="10">
    <location>
        <begin position="273"/>
        <end position="331"/>
    </location>
</feature>
<dbReference type="PROSITE" id="PS51846">
    <property type="entry name" value="CNNM"/>
    <property type="match status" value="1"/>
</dbReference>
<comment type="subcellular location">
    <subcellularLocation>
        <location evidence="1">Membrane</location>
        <topology evidence="1">Multi-pass membrane protein</topology>
    </subcellularLocation>
</comment>
<keyword evidence="6 8" id="KW-0472">Membrane</keyword>
<keyword evidence="4 8" id="KW-1133">Transmembrane helix</keyword>
<dbReference type="Pfam" id="PF00571">
    <property type="entry name" value="CBS"/>
    <property type="match status" value="1"/>
</dbReference>
<organism evidence="12">
    <name type="scientific">Roseihalotalea indica</name>
    <dbReference type="NCBI Taxonomy" id="2867963"/>
    <lineage>
        <taxon>Bacteria</taxon>
        <taxon>Pseudomonadati</taxon>
        <taxon>Bacteroidota</taxon>
        <taxon>Cytophagia</taxon>
        <taxon>Cytophagales</taxon>
        <taxon>Catalimonadaceae</taxon>
        <taxon>Roseihalotalea</taxon>
    </lineage>
</organism>
<feature type="domain" description="CNNM transmembrane" evidence="11">
    <location>
        <begin position="1"/>
        <end position="189"/>
    </location>
</feature>
<dbReference type="Pfam" id="PF01595">
    <property type="entry name" value="CNNM"/>
    <property type="match status" value="1"/>
</dbReference>
<feature type="transmembrane region" description="Helical" evidence="9">
    <location>
        <begin position="137"/>
        <end position="155"/>
    </location>
</feature>
<evidence type="ECO:0000256" key="7">
    <source>
        <dbReference type="PROSITE-ProRule" id="PRU00703"/>
    </source>
</evidence>
<gene>
    <name evidence="12" type="ORF">K4G66_27215</name>
</gene>
<feature type="transmembrane region" description="Helical" evidence="9">
    <location>
        <begin position="58"/>
        <end position="78"/>
    </location>
</feature>
<protein>
    <submittedName>
        <fullName evidence="12">Hemolysin family protein</fullName>
    </submittedName>
</protein>
<feature type="domain" description="CBS" evidence="10">
    <location>
        <begin position="208"/>
        <end position="268"/>
    </location>
</feature>
<reference evidence="12" key="1">
    <citation type="journal article" date="2023" name="Comput. Struct. Biotechnol. J.">
        <title>Discovery of a novel marine Bacteroidetes with a rich repertoire of carbohydrate-active enzymes.</title>
        <authorList>
            <person name="Chen B."/>
            <person name="Liu G."/>
            <person name="Chen Q."/>
            <person name="Wang H."/>
            <person name="Liu L."/>
            <person name="Tang K."/>
        </authorList>
    </citation>
    <scope>NUCLEOTIDE SEQUENCE</scope>
    <source>
        <strain evidence="12">TK19036</strain>
    </source>
</reference>
<evidence type="ECO:0000256" key="6">
    <source>
        <dbReference type="ARBA" id="ARBA00023136"/>
    </source>
</evidence>
<evidence type="ECO:0000256" key="1">
    <source>
        <dbReference type="ARBA" id="ARBA00004141"/>
    </source>
</evidence>
<dbReference type="InterPro" id="IPR000644">
    <property type="entry name" value="CBS_dom"/>
</dbReference>
<dbReference type="AlphaFoldDB" id="A0AA49GPN9"/>
<dbReference type="SUPFAM" id="SSF54631">
    <property type="entry name" value="CBS-domain pair"/>
    <property type="match status" value="1"/>
</dbReference>
<dbReference type="InterPro" id="IPR046342">
    <property type="entry name" value="CBS_dom_sf"/>
</dbReference>
<evidence type="ECO:0000256" key="5">
    <source>
        <dbReference type="ARBA" id="ARBA00023122"/>
    </source>
</evidence>
<dbReference type="GO" id="GO:0005886">
    <property type="term" value="C:plasma membrane"/>
    <property type="evidence" value="ECO:0007669"/>
    <property type="project" value="TreeGrafter"/>
</dbReference>
<proteinExistence type="predicted"/>
<evidence type="ECO:0000256" key="2">
    <source>
        <dbReference type="ARBA" id="ARBA00022692"/>
    </source>
</evidence>
<keyword evidence="5 7" id="KW-0129">CBS domain</keyword>
<reference evidence="12" key="2">
    <citation type="journal article" date="2024" name="Antonie Van Leeuwenhoek">
        <title>Roseihalotalea indica gen. nov., sp. nov., a halophilic Bacteroidetes from mesopelagic Southwest Indian Ocean with higher carbohydrate metabolic potential.</title>
        <authorList>
            <person name="Chen B."/>
            <person name="Zhang M."/>
            <person name="Lin D."/>
            <person name="Ye J."/>
            <person name="Tang K."/>
        </authorList>
    </citation>
    <scope>NUCLEOTIDE SEQUENCE</scope>
    <source>
        <strain evidence="12">TK19036</strain>
    </source>
</reference>
<dbReference type="InterPro" id="IPR002550">
    <property type="entry name" value="CNNM"/>
</dbReference>
<dbReference type="PANTHER" id="PTHR22777">
    <property type="entry name" value="HEMOLYSIN-RELATED"/>
    <property type="match status" value="1"/>
</dbReference>
<evidence type="ECO:0000256" key="8">
    <source>
        <dbReference type="PROSITE-ProRule" id="PRU01193"/>
    </source>
</evidence>
<evidence type="ECO:0000256" key="4">
    <source>
        <dbReference type="ARBA" id="ARBA00022989"/>
    </source>
</evidence>
<dbReference type="PROSITE" id="PS51371">
    <property type="entry name" value="CBS"/>
    <property type="match status" value="2"/>
</dbReference>
<dbReference type="Gene3D" id="3.10.580.10">
    <property type="entry name" value="CBS-domain"/>
    <property type="match status" value="1"/>
</dbReference>
<dbReference type="PANTHER" id="PTHR22777:SF4">
    <property type="entry name" value="UPF0053 PROTEIN SLL1254"/>
    <property type="match status" value="1"/>
</dbReference>
<feature type="transmembrane region" description="Helical" evidence="9">
    <location>
        <begin position="90"/>
        <end position="117"/>
    </location>
</feature>
<evidence type="ECO:0000313" key="12">
    <source>
        <dbReference type="EMBL" id="WKN36061.1"/>
    </source>
</evidence>
<dbReference type="EMBL" id="CP120682">
    <property type="protein sequence ID" value="WKN36061.1"/>
    <property type="molecule type" value="Genomic_DNA"/>
</dbReference>
<evidence type="ECO:0000256" key="3">
    <source>
        <dbReference type="ARBA" id="ARBA00022737"/>
    </source>
</evidence>
<dbReference type="InterPro" id="IPR044751">
    <property type="entry name" value="Ion_transp-like_CBS"/>
</dbReference>
<dbReference type="CDD" id="cd04590">
    <property type="entry name" value="CBS_pair_CorC_HlyC_assoc"/>
    <property type="match status" value="1"/>
</dbReference>
<keyword evidence="2 8" id="KW-0812">Transmembrane</keyword>
<evidence type="ECO:0000259" key="11">
    <source>
        <dbReference type="PROSITE" id="PS51846"/>
    </source>
</evidence>
<evidence type="ECO:0000256" key="9">
    <source>
        <dbReference type="SAM" id="Phobius"/>
    </source>
</evidence>
<sequence>MGLLLFFFILSIAVSFLCSVLEAVILSVTPSYVNRKVQEGAVTGTLLKAYQEDIDRPLSAILTLNTIAHTVGAIGVGAQAGKIFGDSEVGLGFTSISFESIIAAVMTLAILILSEIIPKTIGANNWRSLAPFTVRTLRVLMLILTPFVWLSQVITKRLKKDKGRSVLSRADLTAMAQASLESGAIDQGESKIIKNLLRLERLIVRDVMTPRAVMVMAEASQTLSEYYDQYKPMQFSRIPVFNKSPDQISGMVLKDDLLRGLAEDQHQLTLDQIQRNVQFVRDNENLPKLFDQLLNQREHLAIVTDEYGTVVGLVTLEDVLETLLGMEIMDESDTVEDMQRYARQQWEKRAKKQGLTT</sequence>
<name>A0AA49GPN9_9BACT</name>
<evidence type="ECO:0000259" key="10">
    <source>
        <dbReference type="PROSITE" id="PS51371"/>
    </source>
</evidence>
<dbReference type="SMART" id="SM00116">
    <property type="entry name" value="CBS"/>
    <property type="match status" value="2"/>
</dbReference>
<keyword evidence="3" id="KW-0677">Repeat</keyword>
<accession>A0AA49GPN9</accession>